<dbReference type="Gene3D" id="3.40.50.10890">
    <property type="match status" value="1"/>
</dbReference>
<protein>
    <submittedName>
        <fullName evidence="4">MBL fold metallo-hydrolase</fullName>
    </submittedName>
</protein>
<sequence length="531" mass="59429">MPITLAFHGAAGAVTGSCFHMVYDSGNFLVDCGLFQGTKTIKALNYGDFPFDPAKLDFVLLTHAHADHSGLLPKLVARGFRGPIYTTPGTADLLTYTLPDSAQVQESEVERLNRRNRQRDQEEVTPIYTAEDAAETLKLLKPVAYGERIEPAPGVEARFWNAGHILGSASIELQMLNDGEPRLLRLLFSGDIGPEHKLFHSDPEAPSNLDYLICESTYGDRPRPRLTVEERRERLRKEVTAALDRGGNLLIPAFAIERTQELLADLCTLFVSGALPKVPLFLDSPLAIRATEVFRHHARELENMPKGIDPFRLPNFRFTLRVEESKAIDRFRGGAIIMAGSGMCDAGRIRYHLKAHLWRPDSTVLITGYQATGTMGSLLLQGRDFVRIHGEEVAVRAKIRNLEGYSGHADAEELAQWITQRLPLRGGVFLVHGEEEGRDGLRERLLAQGIDNERILLPQLDDVYDLSDGARPLQAPRHSRLPRESLASLSREDWHNDYAQLTLDIKHALDQAADAKRRGVLLRRLRRALDE</sequence>
<feature type="domain" description="Beta-Casp" evidence="3">
    <location>
        <begin position="259"/>
        <end position="379"/>
    </location>
</feature>
<dbReference type="CDD" id="cd16295">
    <property type="entry name" value="TTHA0252-CPSF-like_MBL-fold"/>
    <property type="match status" value="1"/>
</dbReference>
<dbReference type="Proteomes" id="UP001215503">
    <property type="component" value="Unassembled WGS sequence"/>
</dbReference>
<gene>
    <name evidence="4" type="ORF">P2G67_10235</name>
</gene>
<evidence type="ECO:0000313" key="5">
    <source>
        <dbReference type="Proteomes" id="UP001215503"/>
    </source>
</evidence>
<feature type="domain" description="Metallo-beta-lactamase" evidence="2">
    <location>
        <begin position="15"/>
        <end position="243"/>
    </location>
</feature>
<evidence type="ECO:0000256" key="1">
    <source>
        <dbReference type="ARBA" id="ARBA00022801"/>
    </source>
</evidence>
<name>A0ABT5YQ91_9PROT</name>
<keyword evidence="5" id="KW-1185">Reference proteome</keyword>
<reference evidence="4 5" key="1">
    <citation type="submission" date="2023-03" db="EMBL/GenBank/DDBJ databases">
        <title>Fodinicurvata sp. CAU 1616 isolated from sea sendiment.</title>
        <authorList>
            <person name="Kim W."/>
        </authorList>
    </citation>
    <scope>NUCLEOTIDE SEQUENCE [LARGE SCALE GENOMIC DNA]</scope>
    <source>
        <strain evidence="4 5">CAU 1616</strain>
    </source>
</reference>
<dbReference type="Pfam" id="PF07521">
    <property type="entry name" value="RMMBL"/>
    <property type="match status" value="1"/>
</dbReference>
<dbReference type="PANTHER" id="PTHR11203:SF37">
    <property type="entry name" value="INTEGRATOR COMPLEX SUBUNIT 11"/>
    <property type="match status" value="1"/>
</dbReference>
<evidence type="ECO:0000259" key="2">
    <source>
        <dbReference type="SMART" id="SM00849"/>
    </source>
</evidence>
<proteinExistence type="predicted"/>
<evidence type="ECO:0000259" key="3">
    <source>
        <dbReference type="SMART" id="SM01027"/>
    </source>
</evidence>
<comment type="caution">
    <text evidence="4">The sequence shown here is derived from an EMBL/GenBank/DDBJ whole genome shotgun (WGS) entry which is preliminary data.</text>
</comment>
<dbReference type="PANTHER" id="PTHR11203">
    <property type="entry name" value="CLEAVAGE AND POLYADENYLATION SPECIFICITY FACTOR FAMILY MEMBER"/>
    <property type="match status" value="1"/>
</dbReference>
<keyword evidence="1" id="KW-0378">Hydrolase</keyword>
<dbReference type="InterPro" id="IPR001279">
    <property type="entry name" value="Metallo-B-lactamas"/>
</dbReference>
<dbReference type="InterPro" id="IPR036866">
    <property type="entry name" value="RibonucZ/Hydroxyglut_hydro"/>
</dbReference>
<dbReference type="Pfam" id="PF00753">
    <property type="entry name" value="Lactamase_B"/>
    <property type="match status" value="1"/>
</dbReference>
<dbReference type="InterPro" id="IPR022712">
    <property type="entry name" value="Beta_Casp"/>
</dbReference>
<dbReference type="RefSeq" id="WP_275822676.1">
    <property type="nucleotide sequence ID" value="NZ_JARHUD010000005.1"/>
</dbReference>
<organism evidence="4 5">
    <name type="scientific">Aquibaculum arenosum</name>
    <dbReference type="NCBI Taxonomy" id="3032591"/>
    <lineage>
        <taxon>Bacteria</taxon>
        <taxon>Pseudomonadati</taxon>
        <taxon>Pseudomonadota</taxon>
        <taxon>Alphaproteobacteria</taxon>
        <taxon>Rhodospirillales</taxon>
        <taxon>Rhodovibrionaceae</taxon>
        <taxon>Aquibaculum</taxon>
    </lineage>
</organism>
<dbReference type="Pfam" id="PF10996">
    <property type="entry name" value="Beta-Casp"/>
    <property type="match status" value="1"/>
</dbReference>
<dbReference type="SMART" id="SM01027">
    <property type="entry name" value="Beta-Casp"/>
    <property type="match status" value="1"/>
</dbReference>
<dbReference type="InterPro" id="IPR050698">
    <property type="entry name" value="MBL"/>
</dbReference>
<dbReference type="Gene3D" id="3.60.15.10">
    <property type="entry name" value="Ribonuclease Z/Hydroxyacylglutathione hydrolase-like"/>
    <property type="match status" value="1"/>
</dbReference>
<dbReference type="SUPFAM" id="SSF56281">
    <property type="entry name" value="Metallo-hydrolase/oxidoreductase"/>
    <property type="match status" value="1"/>
</dbReference>
<dbReference type="SMART" id="SM00849">
    <property type="entry name" value="Lactamase_B"/>
    <property type="match status" value="1"/>
</dbReference>
<evidence type="ECO:0000313" key="4">
    <source>
        <dbReference type="EMBL" id="MDF2096354.1"/>
    </source>
</evidence>
<dbReference type="InterPro" id="IPR011108">
    <property type="entry name" value="RMMBL"/>
</dbReference>
<dbReference type="EMBL" id="JARHUD010000005">
    <property type="protein sequence ID" value="MDF2096354.1"/>
    <property type="molecule type" value="Genomic_DNA"/>
</dbReference>
<accession>A0ABT5YQ91</accession>